<name>A0A806KQM8_9BACT</name>
<organism evidence="1">
    <name type="scientific">uncultured bacterium contig00081</name>
    <dbReference type="NCBI Taxonomy" id="1181557"/>
    <lineage>
        <taxon>Bacteria</taxon>
        <taxon>environmental samples</taxon>
    </lineage>
</organism>
<dbReference type="EMBL" id="JQ844224">
    <property type="protein sequence ID" value="AGS53189.1"/>
    <property type="molecule type" value="Genomic_DNA"/>
</dbReference>
<evidence type="ECO:0000313" key="1">
    <source>
        <dbReference type="EMBL" id="AGS53189.1"/>
    </source>
</evidence>
<proteinExistence type="predicted"/>
<accession>A0A806KQM8</accession>
<sequence>MAAHKTGGLFRQSLHSISQKKRICYKKSTKIQKKCLTPQTGSVIMDIRAVDFAGALPVHTYQEGD</sequence>
<dbReference type="AlphaFoldDB" id="A0A806KQM8"/>
<reference evidence="1" key="1">
    <citation type="submission" date="2012-03" db="EMBL/GenBank/DDBJ databases">
        <title>Functional metagenomics reveals considerable lignocellulase gene clusters in the gut microbiome of a wood-feeding higher termite.</title>
        <authorList>
            <person name="Liu N."/>
        </authorList>
    </citation>
    <scope>NUCLEOTIDE SEQUENCE</scope>
</reference>
<protein>
    <submittedName>
        <fullName evidence="1">Uncharacterized protein</fullName>
    </submittedName>
</protein>